<comment type="caution">
    <text evidence="2">The sequence shown here is derived from an EMBL/GenBank/DDBJ whole genome shotgun (WGS) entry which is preliminary data.</text>
</comment>
<name>A0A2S9X5F3_9NEIS</name>
<dbReference type="Pfam" id="PF01609">
    <property type="entry name" value="DDE_Tnp_1"/>
    <property type="match status" value="1"/>
</dbReference>
<sequence length="94" mass="10836">MSSRALSAEELAQAVRRHWAIENGLHWCLDVIFREDHCPLREDHGPQNFALLLKFALNLLRSSPYQAKKSKRVRRKRAGWDDEALAELLGMSPL</sequence>
<protein>
    <recommendedName>
        <fullName evidence="1">Transposase IS4-like domain-containing protein</fullName>
    </recommendedName>
</protein>
<evidence type="ECO:0000259" key="1">
    <source>
        <dbReference type="Pfam" id="PF01609"/>
    </source>
</evidence>
<evidence type="ECO:0000313" key="2">
    <source>
        <dbReference type="EMBL" id="PRP70961.1"/>
    </source>
</evidence>
<dbReference type="Proteomes" id="UP000239469">
    <property type="component" value="Unassembled WGS sequence"/>
</dbReference>
<dbReference type="PANTHER" id="PTHR30298">
    <property type="entry name" value="H REPEAT-ASSOCIATED PREDICTED TRANSPOSASE"/>
    <property type="match status" value="1"/>
</dbReference>
<dbReference type="InterPro" id="IPR051698">
    <property type="entry name" value="Transposase_11-like"/>
</dbReference>
<dbReference type="PANTHER" id="PTHR30298:SF0">
    <property type="entry name" value="PROTEIN YBFL-RELATED"/>
    <property type="match status" value="1"/>
</dbReference>
<proteinExistence type="predicted"/>
<evidence type="ECO:0000313" key="3">
    <source>
        <dbReference type="Proteomes" id="UP000239469"/>
    </source>
</evidence>
<organism evidence="2 3">
    <name type="scientific">Chromobacterium amazonense</name>
    <dbReference type="NCBI Taxonomy" id="1382803"/>
    <lineage>
        <taxon>Bacteria</taxon>
        <taxon>Pseudomonadati</taxon>
        <taxon>Pseudomonadota</taxon>
        <taxon>Betaproteobacteria</taxon>
        <taxon>Neisseriales</taxon>
        <taxon>Chromobacteriaceae</taxon>
        <taxon>Chromobacterium</taxon>
    </lineage>
</organism>
<dbReference type="InterPro" id="IPR047647">
    <property type="entry name" value="ISAs1_transpos"/>
</dbReference>
<dbReference type="InterPro" id="IPR002559">
    <property type="entry name" value="Transposase_11"/>
</dbReference>
<gene>
    <name evidence="2" type="ORF">BUE93_09310</name>
</gene>
<dbReference type="GO" id="GO:0004803">
    <property type="term" value="F:transposase activity"/>
    <property type="evidence" value="ECO:0007669"/>
    <property type="project" value="InterPro"/>
</dbReference>
<dbReference type="NCBIfam" id="NF033564">
    <property type="entry name" value="transpos_ISAs1"/>
    <property type="match status" value="1"/>
</dbReference>
<reference evidence="2 3" key="1">
    <citation type="submission" date="2017-01" db="EMBL/GenBank/DDBJ databases">
        <title>New insights into the genetic diversity of Chromobacterium isolated from tropical freshwater lake.</title>
        <authorList>
            <person name="Santos A.B."/>
            <person name="Nascimento A.M."/>
            <person name="Da Silva P.C."/>
        </authorList>
    </citation>
    <scope>NUCLEOTIDE SEQUENCE [LARGE SCALE GENOMIC DNA]</scope>
    <source>
        <strain evidence="2 3">56AF</strain>
    </source>
</reference>
<dbReference type="AlphaFoldDB" id="A0A2S9X5F3"/>
<accession>A0A2S9X5F3</accession>
<feature type="domain" description="Transposase IS4-like" evidence="1">
    <location>
        <begin position="3"/>
        <end position="59"/>
    </location>
</feature>
<dbReference type="GO" id="GO:0003677">
    <property type="term" value="F:DNA binding"/>
    <property type="evidence" value="ECO:0007669"/>
    <property type="project" value="InterPro"/>
</dbReference>
<dbReference type="GO" id="GO:0006313">
    <property type="term" value="P:DNA transposition"/>
    <property type="evidence" value="ECO:0007669"/>
    <property type="project" value="InterPro"/>
</dbReference>
<dbReference type="EMBL" id="MTBD01000022">
    <property type="protein sequence ID" value="PRP70961.1"/>
    <property type="molecule type" value="Genomic_DNA"/>
</dbReference>